<dbReference type="EMBL" id="GL945438">
    <property type="protein sequence ID" value="EGO21845.1"/>
    <property type="molecule type" value="Genomic_DNA"/>
</dbReference>
<evidence type="ECO:0000256" key="1">
    <source>
        <dbReference type="SAM" id="MobiDB-lite"/>
    </source>
</evidence>
<evidence type="ECO:0000313" key="3">
    <source>
        <dbReference type="EMBL" id="EGO21845.1"/>
    </source>
</evidence>
<dbReference type="OrthoDB" id="2659810at2759"/>
<dbReference type="PANTHER" id="PTHR33099">
    <property type="entry name" value="FE2OG DIOXYGENASE DOMAIN-CONTAINING PROTEIN"/>
    <property type="match status" value="1"/>
</dbReference>
<reference evidence="3" key="1">
    <citation type="submission" date="2011-04" db="EMBL/GenBank/DDBJ databases">
        <title>Evolution of plant cell wall degrading machinery underlies the functional diversity of forest fungi.</title>
        <authorList>
            <consortium name="US DOE Joint Genome Institute (JGI-PGF)"/>
            <person name="Eastwood D.C."/>
            <person name="Floudas D."/>
            <person name="Binder M."/>
            <person name="Majcherczyk A."/>
            <person name="Schneider P."/>
            <person name="Aerts A."/>
            <person name="Asiegbu F.O."/>
            <person name="Baker S.E."/>
            <person name="Barry K."/>
            <person name="Bendiksby M."/>
            <person name="Blumentritt M."/>
            <person name="Coutinho P.M."/>
            <person name="Cullen D."/>
            <person name="Cullen D."/>
            <person name="Gathman A."/>
            <person name="Goodell B."/>
            <person name="Henrissat B."/>
            <person name="Ihrmark K."/>
            <person name="Kauserud H."/>
            <person name="Kohler A."/>
            <person name="LaButti K."/>
            <person name="Lapidus A."/>
            <person name="Lavin J.L."/>
            <person name="Lee Y.-H."/>
            <person name="Lindquist E."/>
            <person name="Lilly W."/>
            <person name="Lucas S."/>
            <person name="Morin E."/>
            <person name="Murat C."/>
            <person name="Oguiza J.A."/>
            <person name="Park J."/>
            <person name="Pisabarro A.G."/>
            <person name="Riley R."/>
            <person name="Rosling A."/>
            <person name="Salamov A."/>
            <person name="Schmidt O."/>
            <person name="Schmutz J."/>
            <person name="Skrede I."/>
            <person name="Stenlid J."/>
            <person name="Wiebenga A."/>
            <person name="Xie X."/>
            <person name="Kues U."/>
            <person name="Hibbett D.S."/>
            <person name="Hoffmeister D."/>
            <person name="Hogberg N."/>
            <person name="Martin F."/>
            <person name="Grigoriev I.V."/>
            <person name="Watkinson S.C."/>
        </authorList>
    </citation>
    <scope>NUCLEOTIDE SEQUENCE</scope>
    <source>
        <strain evidence="3">S7.9</strain>
    </source>
</reference>
<feature type="domain" description="Prolyl 4-hydroxylase alpha subunit Fe(2+) 2OG dioxygenase" evidence="2">
    <location>
        <begin position="361"/>
        <end position="446"/>
    </location>
</feature>
<dbReference type="InterPro" id="IPR044862">
    <property type="entry name" value="Pro_4_hyd_alph_FE2OG_OXY"/>
</dbReference>
<dbReference type="RefSeq" id="XP_007321631.1">
    <property type="nucleotide sequence ID" value="XM_007321569.1"/>
</dbReference>
<gene>
    <name evidence="3" type="ORF">SERLADRAFT_441078</name>
</gene>
<dbReference type="Proteomes" id="UP000008064">
    <property type="component" value="Unassembled WGS sequence"/>
</dbReference>
<name>F8P5F8_SERL9</name>
<dbReference type="PANTHER" id="PTHR33099:SF7">
    <property type="entry name" value="MYND-TYPE DOMAIN-CONTAINING PROTEIN"/>
    <property type="match status" value="1"/>
</dbReference>
<protein>
    <recommendedName>
        <fullName evidence="2">Prolyl 4-hydroxylase alpha subunit Fe(2+) 2OG dioxygenase domain-containing protein</fullName>
    </recommendedName>
</protein>
<feature type="compositionally biased region" description="Polar residues" evidence="1">
    <location>
        <begin position="1156"/>
        <end position="1166"/>
    </location>
</feature>
<dbReference type="Gene3D" id="2.60.120.620">
    <property type="entry name" value="q2cbj1_9rhob like domain"/>
    <property type="match status" value="1"/>
</dbReference>
<proteinExistence type="predicted"/>
<organism>
    <name type="scientific">Serpula lacrymans var. lacrymans (strain S7.9)</name>
    <name type="common">Dry rot fungus</name>
    <dbReference type="NCBI Taxonomy" id="578457"/>
    <lineage>
        <taxon>Eukaryota</taxon>
        <taxon>Fungi</taxon>
        <taxon>Dikarya</taxon>
        <taxon>Basidiomycota</taxon>
        <taxon>Agaricomycotina</taxon>
        <taxon>Agaricomycetes</taxon>
        <taxon>Agaricomycetidae</taxon>
        <taxon>Boletales</taxon>
        <taxon>Coniophorineae</taxon>
        <taxon>Serpulaceae</taxon>
        <taxon>Serpula</taxon>
    </lineage>
</organism>
<dbReference type="Pfam" id="PF13640">
    <property type="entry name" value="2OG-FeII_Oxy_3"/>
    <property type="match status" value="1"/>
</dbReference>
<dbReference type="KEGG" id="sla:SERLADRAFT_441078"/>
<sequence>MSDRNSLVQGQSQPTTVAVADINSRVKREAAEAQLLLLQPTSDDDCGKVLPTAQTHSEKLPNTCIKVETSNAVLTYSIKSPIASSATALSGDSCPVGLEYSTPRSENVTKLPAHSESLGEGASSRPSENGSMEVRDGHSIGSTGPDKTIVSRSLPQRPPDMHSQVGGKSIVVYGPPLEESRNETGISNANGSLNGQSILCTEDVIMKVDVDVENGDDGNHDGDHDSDMLSDISGGENVQDDLEEAFGGDFKFKGQYAFSSPLPHAPNPGLCVDGLGLIGLPLSERDAQSIKRASAQAPFGHGERTIVDKQVRDTWEIEPGRVKFLNPAWQQYVDSIVVGQVWTTLGVAPYTAIPRCELYKMLLYETGSHFLPHRDTEKANGMFATIIIVLPSLYSGGQVHVSHGASKQIFDLASSSAFTTSLLAWYTDVMHEVKPVASGYRLALSYNLIHTSTGLAPSIPDMESATWKIRRIFPQFKYNVTGVADDCGYGNHGWMKRRRCAYDYYGDSESDGGTPSMLEETESSLSLSNVVDLYGQRYLRSGDLSIEMEDLIPCDPFEDVEPDDKEYEGYMGNYGGTVEHWYRRTVLLLFRREDEESIILKARGYPYALQKLAGVHEPAASHRKLVDYLMDRITPHNNGLARFTVDIATRWGDIALWKSILAKCGGDKKAGVIDNEKLVAGLKKFGFENVKVIMTQIAAECSTLKNRTEFIESLRPGPSDPERQVVDIWCNEQMLHALHSLKLPAVSDVPILMAAVLQRGIKLFAEVILPQLAKFTSTFGFWMLLIRSLHSKANVLCIGAPEPPPVAHGQISSQADTPKTNRDIFMKAFSQCIDIVMLQWDAVVAQPPYPYYSLDRSDIYSSNRGKVARIVNLIDLCISIGHAGACVRLLVLVINEPKDSIDAKCKTILEPLVPAVRNLLRTSGIDICSPTFNEFFRLIVATYLFHVLGAQPKISKAPKLRRIGCGCQDCNLLDSFVMSSTQSQTFWLGQARRTHLGRYLNSARDLVIYETVRTGSPHGLEVTKSKDVVAMTRWHERQTSTKTFLASIGNNATIQKLMGSRYVDIGRALNGTQSFELGNIFATSGASSSISVAMSNLTAPFAAHTPNRDPLSFVSAPAVASGVAQPLSSHASTGTAPTASSSSPAVTGKRRRRKATISTTDVIDLT</sequence>
<feature type="region of interest" description="Disordered" evidence="1">
    <location>
        <begin position="1125"/>
        <end position="1166"/>
    </location>
</feature>
<feature type="region of interest" description="Disordered" evidence="1">
    <location>
        <begin position="100"/>
        <end position="168"/>
    </location>
</feature>
<dbReference type="HOGENOM" id="CLU_007520_1_2_1"/>
<feature type="compositionally biased region" description="Low complexity" evidence="1">
    <location>
        <begin position="1128"/>
        <end position="1147"/>
    </location>
</feature>
<dbReference type="GeneID" id="18815471"/>
<dbReference type="AlphaFoldDB" id="F8P5F8"/>
<accession>F8P5F8</accession>
<evidence type="ECO:0000259" key="2">
    <source>
        <dbReference type="Pfam" id="PF13640"/>
    </source>
</evidence>